<evidence type="ECO:0000256" key="1">
    <source>
        <dbReference type="SAM" id="MobiDB-lite"/>
    </source>
</evidence>
<dbReference type="Proteomes" id="UP001151529">
    <property type="component" value="Chromosome 10"/>
</dbReference>
<sequence>MKRNRPIQDSGLEMEILLTFHPVSQPDVEKKAKRRDGVGEKTPASMAGSVEASLARKRYHNCSNLNIVWWAMFLDLWMKSVGL</sequence>
<reference evidence="2" key="1">
    <citation type="submission" date="2022-11" db="EMBL/GenBank/DDBJ databases">
        <authorList>
            <person name="Hyden B.L."/>
            <person name="Feng K."/>
            <person name="Yates T."/>
            <person name="Jawdy S."/>
            <person name="Smart L.B."/>
            <person name="Muchero W."/>
        </authorList>
    </citation>
    <scope>NUCLEOTIDE SEQUENCE</scope>
    <source>
        <tissue evidence="2">Shoot tip</tissue>
    </source>
</reference>
<dbReference type="AlphaFoldDB" id="A0A9Q0TZR6"/>
<gene>
    <name evidence="2" type="ORF">OIU85_023962</name>
</gene>
<evidence type="ECO:0000313" key="3">
    <source>
        <dbReference type="Proteomes" id="UP001151529"/>
    </source>
</evidence>
<protein>
    <submittedName>
        <fullName evidence="2">Uncharacterized protein</fullName>
    </submittedName>
</protein>
<accession>A0A9Q0TZR6</accession>
<reference evidence="2" key="2">
    <citation type="journal article" date="2023" name="Int. J. Mol. Sci.">
        <title>De Novo Assembly and Annotation of 11 Diverse Shrub Willow (Salix) Genomes Reveals Novel Gene Organization in Sex-Linked Regions.</title>
        <authorList>
            <person name="Hyden B."/>
            <person name="Feng K."/>
            <person name="Yates T.B."/>
            <person name="Jawdy S."/>
            <person name="Cereghino C."/>
            <person name="Smart L.B."/>
            <person name="Muchero W."/>
        </authorList>
    </citation>
    <scope>NUCLEOTIDE SEQUENCE [LARGE SCALE GENOMIC DNA]</scope>
    <source>
        <tissue evidence="2">Shoot tip</tissue>
    </source>
</reference>
<evidence type="ECO:0000313" key="2">
    <source>
        <dbReference type="EMBL" id="KAJ6720804.1"/>
    </source>
</evidence>
<feature type="region of interest" description="Disordered" evidence="1">
    <location>
        <begin position="27"/>
        <end position="47"/>
    </location>
</feature>
<feature type="compositionally biased region" description="Basic and acidic residues" evidence="1">
    <location>
        <begin position="27"/>
        <end position="39"/>
    </location>
</feature>
<dbReference type="EMBL" id="JAPFFL010000006">
    <property type="protein sequence ID" value="KAJ6720804.1"/>
    <property type="molecule type" value="Genomic_DNA"/>
</dbReference>
<proteinExistence type="predicted"/>
<keyword evidence="3" id="KW-1185">Reference proteome</keyword>
<organism evidence="2 3">
    <name type="scientific">Salix viminalis</name>
    <name type="common">Common osier</name>
    <name type="synonym">Basket willow</name>
    <dbReference type="NCBI Taxonomy" id="40686"/>
    <lineage>
        <taxon>Eukaryota</taxon>
        <taxon>Viridiplantae</taxon>
        <taxon>Streptophyta</taxon>
        <taxon>Embryophyta</taxon>
        <taxon>Tracheophyta</taxon>
        <taxon>Spermatophyta</taxon>
        <taxon>Magnoliopsida</taxon>
        <taxon>eudicotyledons</taxon>
        <taxon>Gunneridae</taxon>
        <taxon>Pentapetalae</taxon>
        <taxon>rosids</taxon>
        <taxon>fabids</taxon>
        <taxon>Malpighiales</taxon>
        <taxon>Salicaceae</taxon>
        <taxon>Saliceae</taxon>
        <taxon>Salix</taxon>
    </lineage>
</organism>
<comment type="caution">
    <text evidence="2">The sequence shown here is derived from an EMBL/GenBank/DDBJ whole genome shotgun (WGS) entry which is preliminary data.</text>
</comment>
<name>A0A9Q0TZR6_SALVM</name>